<dbReference type="InterPro" id="IPR003374">
    <property type="entry name" value="ApbE-like_sf"/>
</dbReference>
<name>A0A2V4EBY1_9GAMM</name>
<reference evidence="1 2" key="1">
    <citation type="submission" date="2018-05" db="EMBL/GenBank/DDBJ databases">
        <title>Reference genomes for bee gut microbiota database.</title>
        <authorList>
            <person name="Ellegaard K.M."/>
        </authorList>
    </citation>
    <scope>NUCLEOTIDE SEQUENCE [LARGE SCALE GENOMIC DNA]</scope>
    <source>
        <strain evidence="1 2">ESL0182</strain>
    </source>
</reference>
<comment type="caution">
    <text evidence="1">The sequence shown here is derived from an EMBL/GenBank/DDBJ whole genome shotgun (WGS) entry which is preliminary data.</text>
</comment>
<dbReference type="EMBL" id="QGLR01000008">
    <property type="protein sequence ID" value="PXZ07914.1"/>
    <property type="molecule type" value="Genomic_DNA"/>
</dbReference>
<organism evidence="1 2">
    <name type="scientific">Gilliamella apicola</name>
    <dbReference type="NCBI Taxonomy" id="1196095"/>
    <lineage>
        <taxon>Bacteria</taxon>
        <taxon>Pseudomonadati</taxon>
        <taxon>Pseudomonadota</taxon>
        <taxon>Gammaproteobacteria</taxon>
        <taxon>Orbales</taxon>
        <taxon>Orbaceae</taxon>
        <taxon>Gilliamella</taxon>
    </lineage>
</organism>
<dbReference type="Gene3D" id="3.10.520.10">
    <property type="entry name" value="ApbE-like domains"/>
    <property type="match status" value="1"/>
</dbReference>
<protein>
    <submittedName>
        <fullName evidence="1">Uncharacterized protein</fullName>
    </submittedName>
</protein>
<evidence type="ECO:0000313" key="1">
    <source>
        <dbReference type="EMBL" id="PXZ07914.1"/>
    </source>
</evidence>
<proteinExistence type="predicted"/>
<accession>A0A2V4EBY1</accession>
<evidence type="ECO:0000313" key="2">
    <source>
        <dbReference type="Proteomes" id="UP000247932"/>
    </source>
</evidence>
<sequence length="77" mass="9280">MLDKYQVSFSMMGKNINLLIFHYDDMTLIKEIYHMLEKFDLRFSVNRDNFELMIVNKNSGIKPIKVNTDLYQLVNMR</sequence>
<keyword evidence="2" id="KW-1185">Reference proteome</keyword>
<dbReference type="SUPFAM" id="SSF143631">
    <property type="entry name" value="ApbE-like"/>
    <property type="match status" value="1"/>
</dbReference>
<dbReference type="AlphaFoldDB" id="A0A2V4EBY1"/>
<gene>
    <name evidence="1" type="ORF">DKK70_04450</name>
</gene>
<dbReference type="Proteomes" id="UP000247932">
    <property type="component" value="Unassembled WGS sequence"/>
</dbReference>